<dbReference type="OrthoDB" id="5871770at2759"/>
<proteinExistence type="predicted"/>
<evidence type="ECO:0000256" key="1">
    <source>
        <dbReference type="SAM" id="MobiDB-lite"/>
    </source>
</evidence>
<gene>
    <name evidence="2" type="ORF">CAUJ_LOCUS4937</name>
</gene>
<feature type="compositionally biased region" description="Polar residues" evidence="1">
    <location>
        <begin position="163"/>
        <end position="190"/>
    </location>
</feature>
<name>A0A8S1H2P2_9PELO</name>
<protein>
    <recommendedName>
        <fullName evidence="4">Protein lin-14</fullName>
    </recommendedName>
</protein>
<dbReference type="Proteomes" id="UP000835052">
    <property type="component" value="Unassembled WGS sequence"/>
</dbReference>
<evidence type="ECO:0000313" key="2">
    <source>
        <dbReference type="EMBL" id="CAD6189018.1"/>
    </source>
</evidence>
<keyword evidence="3" id="KW-1185">Reference proteome</keyword>
<feature type="region of interest" description="Disordered" evidence="1">
    <location>
        <begin position="149"/>
        <end position="213"/>
    </location>
</feature>
<evidence type="ECO:0008006" key="4">
    <source>
        <dbReference type="Google" id="ProtNLM"/>
    </source>
</evidence>
<organism evidence="2 3">
    <name type="scientific">Caenorhabditis auriculariae</name>
    <dbReference type="NCBI Taxonomy" id="2777116"/>
    <lineage>
        <taxon>Eukaryota</taxon>
        <taxon>Metazoa</taxon>
        <taxon>Ecdysozoa</taxon>
        <taxon>Nematoda</taxon>
        <taxon>Chromadorea</taxon>
        <taxon>Rhabditida</taxon>
        <taxon>Rhabditina</taxon>
        <taxon>Rhabditomorpha</taxon>
        <taxon>Rhabditoidea</taxon>
        <taxon>Rhabditidae</taxon>
        <taxon>Peloderinae</taxon>
        <taxon>Caenorhabditis</taxon>
    </lineage>
</organism>
<evidence type="ECO:0000313" key="3">
    <source>
        <dbReference type="Proteomes" id="UP000835052"/>
    </source>
</evidence>
<accession>A0A8S1H2P2</accession>
<dbReference type="EMBL" id="CAJGYM010000009">
    <property type="protein sequence ID" value="CAD6189018.1"/>
    <property type="molecule type" value="Genomic_DNA"/>
</dbReference>
<feature type="compositionally biased region" description="Low complexity" evidence="1">
    <location>
        <begin position="149"/>
        <end position="158"/>
    </location>
</feature>
<comment type="caution">
    <text evidence="2">The sequence shown here is derived from an EMBL/GenBank/DDBJ whole genome shotgun (WGS) entry which is preliminary data.</text>
</comment>
<dbReference type="AlphaFoldDB" id="A0A8S1H2P2"/>
<reference evidence="2" key="1">
    <citation type="submission" date="2020-10" db="EMBL/GenBank/DDBJ databases">
        <authorList>
            <person name="Kikuchi T."/>
        </authorList>
    </citation>
    <scope>NUCLEOTIDE SEQUENCE</scope>
    <source>
        <strain evidence="2">NKZ352</strain>
    </source>
</reference>
<sequence>MDVPGPSSMPFAIVQPATVYHPTPQRRPFVLPTSFSLPRPTTLIRSSFSAFKEVNELKSQVSLLLPVLGPLCAQNSATQSSLAAAGLPQPSQALPALANSLMRKRPATTPNPECPVSIRAAFNACSLPSPMLNYWLIPPLRVSSPNAAAASIPAPSLPEGAPTSETAEQKWSNPSSVESNGQKTDSSTVSAGGDSGNIDIVGDGSESSTSSTSTQFQAMVTSPSIQQQFAQIYNAATASVAESKANFFYNNAKNQQENALRAAAQQQIPAMAALSATTSTPVVAERKHRKPVNDDIVKIIRQHDLSPASIAEIQIPVPKAIECDPAFRPVSEQQIIQQIVQGKKYEEMEVGECMIQLCKKLAEKRVFGPRLMSQTTVAGLNHSNYSNLPIKGICYIQHVCRQVLGTKITSEEDFWDKFREAMRKLAARCRRVRHAKKTKNKNEENLLATSQELAKCFGEDVAATSAASFSHTMQTLGLNTNGLIPRKADAAEAFSSVFSSEAKNLSVGDLILLQANLAASDKMQKPFKSLDESNAMTTLLNMANNCAQQAAFKIESEPLSP</sequence>